<dbReference type="GO" id="GO:0005737">
    <property type="term" value="C:cytoplasm"/>
    <property type="evidence" value="ECO:0007669"/>
    <property type="project" value="TreeGrafter"/>
</dbReference>
<dbReference type="PANTHER" id="PTHR48083:SF2">
    <property type="entry name" value="MEDIUM-CHAIN SPECIFIC ACYL-COA DEHYDROGENASE, MITOCHONDRIAL"/>
    <property type="match status" value="1"/>
</dbReference>
<evidence type="ECO:0000256" key="1">
    <source>
        <dbReference type="ARBA" id="ARBA00001974"/>
    </source>
</evidence>
<name>A0A323UIR8_RHOPL</name>
<gene>
    <name evidence="10" type="ORF">DNX69_10625</name>
</gene>
<evidence type="ECO:0000259" key="8">
    <source>
        <dbReference type="Pfam" id="PF02770"/>
    </source>
</evidence>
<dbReference type="PANTHER" id="PTHR48083">
    <property type="entry name" value="MEDIUM-CHAIN SPECIFIC ACYL-COA DEHYDROGENASE, MITOCHONDRIAL-RELATED"/>
    <property type="match status" value="1"/>
</dbReference>
<dbReference type="EMBL" id="QKQS01000013">
    <property type="protein sequence ID" value="PZA12424.1"/>
    <property type="molecule type" value="Genomic_DNA"/>
</dbReference>
<keyword evidence="5 6" id="KW-0560">Oxidoreductase</keyword>
<evidence type="ECO:0000256" key="5">
    <source>
        <dbReference type="ARBA" id="ARBA00023002"/>
    </source>
</evidence>
<dbReference type="AlphaFoldDB" id="A0A323UIR8"/>
<keyword evidence="3 6" id="KW-0285">Flavoprotein</keyword>
<dbReference type="Gene3D" id="1.10.540.10">
    <property type="entry name" value="Acyl-CoA dehydrogenase/oxidase, N-terminal domain"/>
    <property type="match status" value="1"/>
</dbReference>
<feature type="domain" description="Acyl-CoA dehydrogenase/oxidase C-terminal" evidence="7">
    <location>
        <begin position="260"/>
        <end position="408"/>
    </location>
</feature>
<comment type="caution">
    <text evidence="10">The sequence shown here is derived from an EMBL/GenBank/DDBJ whole genome shotgun (WGS) entry which is preliminary data.</text>
</comment>
<dbReference type="SUPFAM" id="SSF56645">
    <property type="entry name" value="Acyl-CoA dehydrogenase NM domain-like"/>
    <property type="match status" value="1"/>
</dbReference>
<evidence type="ECO:0000256" key="3">
    <source>
        <dbReference type="ARBA" id="ARBA00022630"/>
    </source>
</evidence>
<dbReference type="InterPro" id="IPR009100">
    <property type="entry name" value="AcylCoA_DH/oxidase_NM_dom_sf"/>
</dbReference>
<dbReference type="InterPro" id="IPR013786">
    <property type="entry name" value="AcylCoA_DH/ox_N"/>
</dbReference>
<dbReference type="OrthoDB" id="9775090at2"/>
<keyword evidence="4 6" id="KW-0274">FAD</keyword>
<comment type="cofactor">
    <cofactor evidence="1 6">
        <name>FAD</name>
        <dbReference type="ChEBI" id="CHEBI:57692"/>
    </cofactor>
</comment>
<dbReference type="SUPFAM" id="SSF47203">
    <property type="entry name" value="Acyl-CoA dehydrogenase C-terminal domain-like"/>
    <property type="match status" value="1"/>
</dbReference>
<dbReference type="Pfam" id="PF00441">
    <property type="entry name" value="Acyl-CoA_dh_1"/>
    <property type="match status" value="1"/>
</dbReference>
<dbReference type="InterPro" id="IPR006091">
    <property type="entry name" value="Acyl-CoA_Oxase/DH_mid-dom"/>
</dbReference>
<dbReference type="GO" id="GO:0003995">
    <property type="term" value="F:acyl-CoA dehydrogenase activity"/>
    <property type="evidence" value="ECO:0007669"/>
    <property type="project" value="TreeGrafter"/>
</dbReference>
<dbReference type="InterPro" id="IPR050741">
    <property type="entry name" value="Acyl-CoA_dehydrogenase"/>
</dbReference>
<protein>
    <recommendedName>
        <fullName evidence="12">Acyl-CoA dehydrogenase</fullName>
    </recommendedName>
</protein>
<evidence type="ECO:0000313" key="11">
    <source>
        <dbReference type="Proteomes" id="UP000248134"/>
    </source>
</evidence>
<dbReference type="Proteomes" id="UP000248134">
    <property type="component" value="Unassembled WGS sequence"/>
</dbReference>
<dbReference type="Pfam" id="PF02771">
    <property type="entry name" value="Acyl-CoA_dh_N"/>
    <property type="match status" value="1"/>
</dbReference>
<dbReference type="GO" id="GO:0033539">
    <property type="term" value="P:fatty acid beta-oxidation using acyl-CoA dehydrogenase"/>
    <property type="evidence" value="ECO:0007669"/>
    <property type="project" value="TreeGrafter"/>
</dbReference>
<proteinExistence type="inferred from homology"/>
<evidence type="ECO:0000256" key="2">
    <source>
        <dbReference type="ARBA" id="ARBA00009347"/>
    </source>
</evidence>
<evidence type="ECO:0008006" key="12">
    <source>
        <dbReference type="Google" id="ProtNLM"/>
    </source>
</evidence>
<organism evidence="10 11">
    <name type="scientific">Rhodopseudomonas palustris</name>
    <dbReference type="NCBI Taxonomy" id="1076"/>
    <lineage>
        <taxon>Bacteria</taxon>
        <taxon>Pseudomonadati</taxon>
        <taxon>Pseudomonadota</taxon>
        <taxon>Alphaproteobacteria</taxon>
        <taxon>Hyphomicrobiales</taxon>
        <taxon>Nitrobacteraceae</taxon>
        <taxon>Rhodopseudomonas</taxon>
    </lineage>
</organism>
<dbReference type="Pfam" id="PF02770">
    <property type="entry name" value="Acyl-CoA_dh_M"/>
    <property type="match status" value="1"/>
</dbReference>
<dbReference type="InterPro" id="IPR037069">
    <property type="entry name" value="AcylCoA_DH/ox_N_sf"/>
</dbReference>
<dbReference type="InterPro" id="IPR046373">
    <property type="entry name" value="Acyl-CoA_Oxase/DH_mid-dom_sf"/>
</dbReference>
<evidence type="ECO:0000259" key="7">
    <source>
        <dbReference type="Pfam" id="PF00441"/>
    </source>
</evidence>
<dbReference type="GO" id="GO:0050660">
    <property type="term" value="F:flavin adenine dinucleotide binding"/>
    <property type="evidence" value="ECO:0007669"/>
    <property type="project" value="InterPro"/>
</dbReference>
<dbReference type="Gene3D" id="2.40.110.10">
    <property type="entry name" value="Butyryl-CoA Dehydrogenase, subunit A, domain 2"/>
    <property type="match status" value="1"/>
</dbReference>
<evidence type="ECO:0000259" key="9">
    <source>
        <dbReference type="Pfam" id="PF02771"/>
    </source>
</evidence>
<feature type="domain" description="Acyl-CoA dehydrogenase/oxidase N-terminal" evidence="9">
    <location>
        <begin position="26"/>
        <end position="141"/>
    </location>
</feature>
<sequence>MSSALRAIYRRPFRTGWRSHVDFELSKEQRDIKGRAAAFVEEVCRPLEDTWGIDDYAVPHDVFMDVVRKFREYGFRGLAVPKDAGGQGLGTMAKCLVYEEIVKSPVMHGLLTTWSGFLDPHPALYVAPEWQKEAYLYPILKEDKFYHINISEPGAGSDAAGIETTAARDGDNYVINGLKRWAPPPNHPGITPKYLLCYAVTDPGRGYEGISLFLVDYPNPGVSVLKEYTTMAPGTYLGRSCDYQYKDCVVPAKNMLGAEGMGFRYMMDQLNRNRTVIGARLTGTARWAQDQAAKRARQRETFGKPLSERQAIQWMLAESEMDLEQSRLMVYKTAWMLDQGLDARKEAAMVKCFAPLAACRVIDRAIQIHGGLGVLQESRFGQLYFQSRIAQVAEGTTEVMKMTIAREVLRASMAG</sequence>
<feature type="domain" description="Acyl-CoA oxidase/dehydrogenase middle" evidence="8">
    <location>
        <begin position="150"/>
        <end position="232"/>
    </location>
</feature>
<accession>A0A323UIR8</accession>
<evidence type="ECO:0000256" key="6">
    <source>
        <dbReference type="RuleBase" id="RU362125"/>
    </source>
</evidence>
<dbReference type="InterPro" id="IPR009075">
    <property type="entry name" value="AcylCo_DH/oxidase_C"/>
</dbReference>
<comment type="similarity">
    <text evidence="2 6">Belongs to the acyl-CoA dehydrogenase family.</text>
</comment>
<reference evidence="10 11" key="1">
    <citation type="submission" date="2018-06" db="EMBL/GenBank/DDBJ databases">
        <title>Draft Whole-Genome Sequence of the purple photosynthetic bacterium Rhodospeudomonas palustris XCP.</title>
        <authorList>
            <person name="Rayyan A."/>
            <person name="Meyer T.E."/>
            <person name="Kyndt J.A."/>
        </authorList>
    </citation>
    <scope>NUCLEOTIDE SEQUENCE [LARGE SCALE GENOMIC DNA]</scope>
    <source>
        <strain evidence="10 11">XCP</strain>
    </source>
</reference>
<dbReference type="Gene3D" id="1.20.140.10">
    <property type="entry name" value="Butyryl-CoA Dehydrogenase, subunit A, domain 3"/>
    <property type="match status" value="1"/>
</dbReference>
<evidence type="ECO:0000313" key="10">
    <source>
        <dbReference type="EMBL" id="PZA12424.1"/>
    </source>
</evidence>
<dbReference type="FunFam" id="1.20.140.10:FF:000001">
    <property type="entry name" value="Acyl-CoA dehydrogenase"/>
    <property type="match status" value="1"/>
</dbReference>
<evidence type="ECO:0000256" key="4">
    <source>
        <dbReference type="ARBA" id="ARBA00022827"/>
    </source>
</evidence>
<dbReference type="InterPro" id="IPR036250">
    <property type="entry name" value="AcylCo_DH-like_C"/>
</dbReference>